<dbReference type="PROSITE" id="PS50109">
    <property type="entry name" value="HIS_KIN"/>
    <property type="match status" value="1"/>
</dbReference>
<dbReference type="InterPro" id="IPR003660">
    <property type="entry name" value="HAMP_dom"/>
</dbReference>
<dbReference type="SUPFAM" id="SSF47384">
    <property type="entry name" value="Homodimeric domain of signal transducing histidine kinase"/>
    <property type="match status" value="1"/>
</dbReference>
<feature type="domain" description="Histidine kinase" evidence="12">
    <location>
        <begin position="328"/>
        <end position="543"/>
    </location>
</feature>
<dbReference type="EMBL" id="PGTN01000042">
    <property type="protein sequence ID" value="PJF47587.1"/>
    <property type="molecule type" value="Genomic_DNA"/>
</dbReference>
<dbReference type="CDD" id="cd00075">
    <property type="entry name" value="HATPase"/>
    <property type="match status" value="1"/>
</dbReference>
<dbReference type="CDD" id="cd00082">
    <property type="entry name" value="HisKA"/>
    <property type="match status" value="1"/>
</dbReference>
<dbReference type="Gene3D" id="6.10.340.10">
    <property type="match status" value="1"/>
</dbReference>
<name>A0A2M8QCQ5_9CHLR</name>
<dbReference type="InterPro" id="IPR036890">
    <property type="entry name" value="HATPase_C_sf"/>
</dbReference>
<evidence type="ECO:0000256" key="9">
    <source>
        <dbReference type="ARBA" id="ARBA00023012"/>
    </source>
</evidence>
<accession>A0A2M8QCQ5</accession>
<dbReference type="AlphaFoldDB" id="A0A2M8QCQ5"/>
<reference evidence="14 15" key="1">
    <citation type="submission" date="2017-11" db="EMBL/GenBank/DDBJ databases">
        <title>Evolution of Phototrophy in the Chloroflexi Phylum Driven by Horizontal Gene Transfer.</title>
        <authorList>
            <person name="Ward L.M."/>
            <person name="Hemp J."/>
            <person name="Shih P.M."/>
            <person name="Mcglynn S.E."/>
            <person name="Fischer W."/>
        </authorList>
    </citation>
    <scope>NUCLEOTIDE SEQUENCE [LARGE SCALE GENOMIC DNA]</scope>
    <source>
        <strain evidence="14">JP3_7</strain>
    </source>
</reference>
<dbReference type="Pfam" id="PF00512">
    <property type="entry name" value="HisKA"/>
    <property type="match status" value="1"/>
</dbReference>
<evidence type="ECO:0000256" key="5">
    <source>
        <dbReference type="ARBA" id="ARBA00022679"/>
    </source>
</evidence>
<evidence type="ECO:0000259" key="13">
    <source>
        <dbReference type="PROSITE" id="PS50885"/>
    </source>
</evidence>
<dbReference type="GO" id="GO:0000155">
    <property type="term" value="F:phosphorelay sensor kinase activity"/>
    <property type="evidence" value="ECO:0007669"/>
    <property type="project" value="InterPro"/>
</dbReference>
<evidence type="ECO:0000256" key="8">
    <source>
        <dbReference type="ARBA" id="ARBA00022989"/>
    </source>
</evidence>
<dbReference type="SMART" id="SM00388">
    <property type="entry name" value="HisKA"/>
    <property type="match status" value="1"/>
</dbReference>
<keyword evidence="7" id="KW-0418">Kinase</keyword>
<dbReference type="SMART" id="SM00387">
    <property type="entry name" value="HATPase_c"/>
    <property type="match status" value="1"/>
</dbReference>
<dbReference type="InterPro" id="IPR004358">
    <property type="entry name" value="Sig_transdc_His_kin-like_C"/>
</dbReference>
<evidence type="ECO:0000256" key="6">
    <source>
        <dbReference type="ARBA" id="ARBA00022692"/>
    </source>
</evidence>
<evidence type="ECO:0000256" key="4">
    <source>
        <dbReference type="ARBA" id="ARBA00022553"/>
    </source>
</evidence>
<dbReference type="Proteomes" id="UP000230790">
    <property type="component" value="Unassembled WGS sequence"/>
</dbReference>
<dbReference type="InterPro" id="IPR005467">
    <property type="entry name" value="His_kinase_dom"/>
</dbReference>
<protein>
    <recommendedName>
        <fullName evidence="3">histidine kinase</fullName>
        <ecNumber evidence="3">2.7.13.3</ecNumber>
    </recommendedName>
</protein>
<comment type="catalytic activity">
    <reaction evidence="1">
        <text>ATP + protein L-histidine = ADP + protein N-phospho-L-histidine.</text>
        <dbReference type="EC" id="2.7.13.3"/>
    </reaction>
</comment>
<evidence type="ECO:0000313" key="15">
    <source>
        <dbReference type="Proteomes" id="UP000230790"/>
    </source>
</evidence>
<dbReference type="InterPro" id="IPR050428">
    <property type="entry name" value="TCS_sensor_his_kinase"/>
</dbReference>
<keyword evidence="8 11" id="KW-1133">Transmembrane helix</keyword>
<keyword evidence="5" id="KW-0808">Transferase</keyword>
<evidence type="ECO:0000256" key="11">
    <source>
        <dbReference type="SAM" id="Phobius"/>
    </source>
</evidence>
<evidence type="ECO:0000259" key="12">
    <source>
        <dbReference type="PROSITE" id="PS50109"/>
    </source>
</evidence>
<feature type="transmembrane region" description="Helical" evidence="11">
    <location>
        <begin position="236"/>
        <end position="255"/>
    </location>
</feature>
<dbReference type="PANTHER" id="PTHR45436">
    <property type="entry name" value="SENSOR HISTIDINE KINASE YKOH"/>
    <property type="match status" value="1"/>
</dbReference>
<dbReference type="PRINTS" id="PR00344">
    <property type="entry name" value="BCTRLSENSOR"/>
</dbReference>
<dbReference type="EC" id="2.7.13.3" evidence="3"/>
<keyword evidence="9" id="KW-0902">Two-component regulatory system</keyword>
<sequence>MRALSIRRRLVLSYALLAALTVSVVGALALELIRGNLAQRETELLTMNAQAIARQAARSIQPVSDLYRLQQLADMAAFLGNVQVRILDADGNLLVDSGPRGAADRLMWIAPPNRPDFVGADRPSPWIIAGLFSRRMTYPEFEARLLEVLGVSETSPNAQIMVVERLPSPYGDQFIFSELRKQAEPLPTQPAAPALAEATRAQVRVPVELGNAIIGYVELSSASALNAATLQTAQRAFMLAALGATLLAVLAGLWVSRSLSAPLLDLTAAAARMAQGDFSARAPLRAQGRPRDEIEQLAVRFNDMAAKLESSFQALSAERDALRRFIADASHELRTPITALKMANELLQGPAGDDPNIRAEFLTQNATQLTRLEWITRNLLDLSRLDAGIAQLELAEHDVAELLASAAQPFAQAAEQKGIRLVVHPTPAPLVVRCDRARIEIALSNLIENALKFTPAGGRVEVCAEVAGGHARLLVRDTGIGVAPEDQPHVFERFYRGKHHHAEGSGLGLAIVKSVAQAHGGAAFVESAPGAGSTFGIALPMTVE</sequence>
<gene>
    <name evidence="14" type="ORF">CUN48_07855</name>
</gene>
<dbReference type="Gene3D" id="3.30.565.10">
    <property type="entry name" value="Histidine kinase-like ATPase, C-terminal domain"/>
    <property type="match status" value="1"/>
</dbReference>
<evidence type="ECO:0000256" key="7">
    <source>
        <dbReference type="ARBA" id="ARBA00022777"/>
    </source>
</evidence>
<dbReference type="GO" id="GO:0005886">
    <property type="term" value="C:plasma membrane"/>
    <property type="evidence" value="ECO:0007669"/>
    <property type="project" value="TreeGrafter"/>
</dbReference>
<evidence type="ECO:0000313" key="14">
    <source>
        <dbReference type="EMBL" id="PJF47587.1"/>
    </source>
</evidence>
<comment type="caution">
    <text evidence="14">The sequence shown here is derived from an EMBL/GenBank/DDBJ whole genome shotgun (WGS) entry which is preliminary data.</text>
</comment>
<dbReference type="SUPFAM" id="SSF55874">
    <property type="entry name" value="ATPase domain of HSP90 chaperone/DNA topoisomerase II/histidine kinase"/>
    <property type="match status" value="1"/>
</dbReference>
<organism evidence="14 15">
    <name type="scientific">Candidatus Thermofonsia Clade 3 bacterium</name>
    <dbReference type="NCBI Taxonomy" id="2364212"/>
    <lineage>
        <taxon>Bacteria</taxon>
        <taxon>Bacillati</taxon>
        <taxon>Chloroflexota</taxon>
        <taxon>Candidatus Thermofontia</taxon>
        <taxon>Candidatus Thermofonsia Clade 3</taxon>
    </lineage>
</organism>
<dbReference type="Pfam" id="PF02518">
    <property type="entry name" value="HATPase_c"/>
    <property type="match status" value="1"/>
</dbReference>
<dbReference type="FunFam" id="1.10.287.130:FF:000001">
    <property type="entry name" value="Two-component sensor histidine kinase"/>
    <property type="match status" value="1"/>
</dbReference>
<keyword evidence="10 11" id="KW-0472">Membrane</keyword>
<dbReference type="PANTHER" id="PTHR45436:SF5">
    <property type="entry name" value="SENSOR HISTIDINE KINASE TRCS"/>
    <property type="match status" value="1"/>
</dbReference>
<dbReference type="InterPro" id="IPR003594">
    <property type="entry name" value="HATPase_dom"/>
</dbReference>
<dbReference type="CDD" id="cd06225">
    <property type="entry name" value="HAMP"/>
    <property type="match status" value="1"/>
</dbReference>
<keyword evidence="4" id="KW-0597">Phosphoprotein</keyword>
<keyword evidence="6 11" id="KW-0812">Transmembrane</keyword>
<dbReference type="Pfam" id="PF00672">
    <property type="entry name" value="HAMP"/>
    <property type="match status" value="1"/>
</dbReference>
<dbReference type="SUPFAM" id="SSF158472">
    <property type="entry name" value="HAMP domain-like"/>
    <property type="match status" value="1"/>
</dbReference>
<evidence type="ECO:0000256" key="10">
    <source>
        <dbReference type="ARBA" id="ARBA00023136"/>
    </source>
</evidence>
<dbReference type="Gene3D" id="1.10.287.130">
    <property type="match status" value="1"/>
</dbReference>
<evidence type="ECO:0000256" key="2">
    <source>
        <dbReference type="ARBA" id="ARBA00004370"/>
    </source>
</evidence>
<comment type="subcellular location">
    <subcellularLocation>
        <location evidence="2">Membrane</location>
    </subcellularLocation>
</comment>
<evidence type="ECO:0000256" key="3">
    <source>
        <dbReference type="ARBA" id="ARBA00012438"/>
    </source>
</evidence>
<proteinExistence type="predicted"/>
<feature type="domain" description="HAMP" evidence="13">
    <location>
        <begin position="257"/>
        <end position="313"/>
    </location>
</feature>
<dbReference type="SMART" id="SM00304">
    <property type="entry name" value="HAMP"/>
    <property type="match status" value="1"/>
</dbReference>
<evidence type="ECO:0000256" key="1">
    <source>
        <dbReference type="ARBA" id="ARBA00000085"/>
    </source>
</evidence>
<dbReference type="InterPro" id="IPR003661">
    <property type="entry name" value="HisK_dim/P_dom"/>
</dbReference>
<dbReference type="InterPro" id="IPR036097">
    <property type="entry name" value="HisK_dim/P_sf"/>
</dbReference>
<dbReference type="PROSITE" id="PS50885">
    <property type="entry name" value="HAMP"/>
    <property type="match status" value="1"/>
</dbReference>
<dbReference type="FunFam" id="3.30.565.10:FF:000006">
    <property type="entry name" value="Sensor histidine kinase WalK"/>
    <property type="match status" value="1"/>
</dbReference>